<dbReference type="InterPro" id="IPR052726">
    <property type="entry name" value="Phage_Baseplate_Hub"/>
</dbReference>
<dbReference type="RefSeq" id="WP_350023655.1">
    <property type="nucleotide sequence ID" value="NZ_CP158490.1"/>
</dbReference>
<dbReference type="EMBL" id="CP158490">
    <property type="protein sequence ID" value="XBY25438.1"/>
    <property type="molecule type" value="Genomic_DNA"/>
</dbReference>
<proteinExistence type="predicted"/>
<organism evidence="2">
    <name type="scientific">Pseudomonas sp. W17</name>
    <dbReference type="NCBI Taxonomy" id="3144407"/>
    <lineage>
        <taxon>Bacteria</taxon>
        <taxon>Pseudomonadati</taxon>
        <taxon>Pseudomonadota</taxon>
        <taxon>Gammaproteobacteria</taxon>
        <taxon>Pseudomonadales</taxon>
        <taxon>Pseudomonadaceae</taxon>
        <taxon>Pseudomonas</taxon>
    </lineage>
</organism>
<protein>
    <submittedName>
        <fullName evidence="2">Baseplate J/gp47 family protein</fullName>
    </submittedName>
</protein>
<dbReference type="PIRSF" id="PIRSF020481">
    <property type="entry name" value="BAP"/>
    <property type="match status" value="1"/>
</dbReference>
<name>A0AAU7WYY5_9PSED</name>
<feature type="domain" description="Baseplate J-like central" evidence="1">
    <location>
        <begin position="131"/>
        <end position="202"/>
    </location>
</feature>
<evidence type="ECO:0000313" key="2">
    <source>
        <dbReference type="EMBL" id="XBY25438.1"/>
    </source>
</evidence>
<gene>
    <name evidence="2" type="ORF">ABCR88_06300</name>
</gene>
<dbReference type="InterPro" id="IPR014507">
    <property type="entry name" value="Baseplate_assembly_J_pred"/>
</dbReference>
<dbReference type="AlphaFoldDB" id="A0AAU7WYY5"/>
<accession>A0AAU7WYY5</accession>
<sequence length="293" mass="31266">MSMLDLSALPAPQVLETLDFEALYQGKLATFRRYMGDNWTANLESDPVTKQLELSAYGDMLLRARVNDAAKALLLAHAQGTDLDQLAANVNLQRLVIQAGDPQAVPPVAQVKEADDALRERVQLAYEGLTTAGPRNSYILHARNASARVADAEAESPSPACVTVTVLSLEGDGAAAPELLATVAAALNDEDVRPLGDRVTVNSAQILPYRIDAVLHMKGPGPESDAALAEAERKLAAWVNPRRRLGIEVARSAVDAQLHVAGVARVELRGWQDIVPSKAQAAYCTGYSVTLGT</sequence>
<dbReference type="Pfam" id="PF26078">
    <property type="entry name" value="Baseplate_J_M"/>
    <property type="match status" value="1"/>
</dbReference>
<dbReference type="PANTHER" id="PTHR35862:SF1">
    <property type="entry name" value="FELS-2 PROPHAGE PROTEIN"/>
    <property type="match status" value="1"/>
</dbReference>
<dbReference type="InterPro" id="IPR058531">
    <property type="entry name" value="Baseplate_J_M"/>
</dbReference>
<evidence type="ECO:0000259" key="1">
    <source>
        <dbReference type="Pfam" id="PF26078"/>
    </source>
</evidence>
<dbReference type="PANTHER" id="PTHR35862">
    <property type="entry name" value="FELS-2 PROPHAGE PROTEIN"/>
    <property type="match status" value="1"/>
</dbReference>
<reference evidence="2" key="1">
    <citation type="submission" date="2024-06" db="EMBL/GenBank/DDBJ databases">
        <authorList>
            <person name="Wu L."/>
        </authorList>
    </citation>
    <scope>NUCLEOTIDE SEQUENCE</scope>
    <source>
        <strain evidence="2">W17</strain>
    </source>
</reference>